<gene>
    <name evidence="1" type="ORF">AAGT77_20470</name>
</gene>
<organism evidence="1 2">
    <name type="scientific">Marinobacter alkaliphilus</name>
    <dbReference type="NCBI Taxonomy" id="254719"/>
    <lineage>
        <taxon>Bacteria</taxon>
        <taxon>Pseudomonadati</taxon>
        <taxon>Pseudomonadota</taxon>
        <taxon>Gammaproteobacteria</taxon>
        <taxon>Pseudomonadales</taxon>
        <taxon>Marinobacteraceae</taxon>
        <taxon>Marinobacter</taxon>
    </lineage>
</organism>
<geneLocation type="plasmid" evidence="1 2">
    <name>unnamed2</name>
</geneLocation>
<proteinExistence type="predicted"/>
<dbReference type="Proteomes" id="UP001445268">
    <property type="component" value="Plasmid unnamed2"/>
</dbReference>
<reference evidence="1 2" key="1">
    <citation type="submission" date="2024-04" db="EMBL/GenBank/DDBJ databases">
        <title>Marinobacter sp. SBY-1.</title>
        <authorList>
            <person name="Pan C."/>
        </authorList>
    </citation>
    <scope>NUCLEOTIDE SEQUENCE [LARGE SCALE GENOMIC DNA]</scope>
    <source>
        <strain evidence="1 2">SBY-1</strain>
        <plasmid evidence="1 2">unnamed2</plasmid>
    </source>
</reference>
<keyword evidence="2" id="KW-1185">Reference proteome</keyword>
<dbReference type="InterPro" id="IPR007973">
    <property type="entry name" value="Pilus_assembly_TraE"/>
</dbReference>
<protein>
    <submittedName>
        <fullName evidence="1">TraE/TraK family type IV conjugative transfer system protein</fullName>
    </submittedName>
</protein>
<dbReference type="EMBL" id="CP152382">
    <property type="protein sequence ID" value="XAF56131.1"/>
    <property type="molecule type" value="Genomic_DNA"/>
</dbReference>
<dbReference type="Pfam" id="PF05309">
    <property type="entry name" value="TraE"/>
    <property type="match status" value="1"/>
</dbReference>
<keyword evidence="1" id="KW-0614">Plasmid</keyword>
<evidence type="ECO:0000313" key="2">
    <source>
        <dbReference type="Proteomes" id="UP001445268"/>
    </source>
</evidence>
<sequence>MELKKLKQTWSELRLENQIHRLALPVLAVSLLIAVSIIANKKPVVVVSPPEVFERLEVGYSHASESYKLAMGLTFAGMLGNVHAGIADFYLDTLNEIIHPTTFREVKSKLESEIQRIKNNDLSISFFPRSTAYWPDTNRVVIYGQRETQGRGDRGFREEITYEMEIEVQNYRPQITAFRTYEGRPERDVR</sequence>
<accession>A0ABZ3EAG7</accession>
<dbReference type="RefSeq" id="WP_342632679.1">
    <property type="nucleotide sequence ID" value="NZ_CP152382.1"/>
</dbReference>
<evidence type="ECO:0000313" key="1">
    <source>
        <dbReference type="EMBL" id="XAF56131.1"/>
    </source>
</evidence>
<name>A0ABZ3EAG7_9GAMM</name>